<accession>A0A7L4YMW4</accession>
<dbReference type="Proteomes" id="UP000463857">
    <property type="component" value="Chromosome"/>
</dbReference>
<dbReference type="EMBL" id="CP047156">
    <property type="protein sequence ID" value="QHC00159.1"/>
    <property type="molecule type" value="Genomic_DNA"/>
</dbReference>
<dbReference type="PROSITE" id="PS00840">
    <property type="entry name" value="SUMT_2"/>
    <property type="match status" value="1"/>
</dbReference>
<dbReference type="FunCoup" id="A0A7L4YMW4">
    <property type="interactions" value="103"/>
</dbReference>
<evidence type="ECO:0000313" key="9">
    <source>
        <dbReference type="EMBL" id="QHC00159.1"/>
    </source>
</evidence>
<comment type="similarity">
    <text evidence="2 7">Belongs to the precorrin methyltransferase family.</text>
</comment>
<proteinExistence type="inferred from homology"/>
<organism evidence="9 10">
    <name type="scientific">Epidermidibacterium keratini</name>
    <dbReference type="NCBI Taxonomy" id="1891644"/>
    <lineage>
        <taxon>Bacteria</taxon>
        <taxon>Bacillati</taxon>
        <taxon>Actinomycetota</taxon>
        <taxon>Actinomycetes</taxon>
        <taxon>Sporichthyales</taxon>
        <taxon>Sporichthyaceae</taxon>
        <taxon>Epidermidibacterium</taxon>
    </lineage>
</organism>
<evidence type="ECO:0000256" key="7">
    <source>
        <dbReference type="RuleBase" id="RU003960"/>
    </source>
</evidence>
<dbReference type="InterPro" id="IPR012382">
    <property type="entry name" value="CobI/CbiL"/>
</dbReference>
<dbReference type="InterPro" id="IPR014777">
    <property type="entry name" value="4pyrrole_Mease_sub1"/>
</dbReference>
<evidence type="ECO:0000256" key="4">
    <source>
        <dbReference type="ARBA" id="ARBA00022603"/>
    </source>
</evidence>
<dbReference type="InterPro" id="IPR006364">
    <property type="entry name" value="CobI/CbiL/CobIJ_dom"/>
</dbReference>
<dbReference type="InterPro" id="IPR014776">
    <property type="entry name" value="4pyrrole_Mease_sub2"/>
</dbReference>
<dbReference type="GO" id="GO:0009236">
    <property type="term" value="P:cobalamin biosynthetic process"/>
    <property type="evidence" value="ECO:0007669"/>
    <property type="project" value="UniProtKB-UniPathway"/>
</dbReference>
<protein>
    <submittedName>
        <fullName evidence="9">Precorrin-2 C(20)-methyltransferase</fullName>
        <ecNumber evidence="9">2.1.1.130</ecNumber>
    </submittedName>
</protein>
<dbReference type="AlphaFoldDB" id="A0A7L4YMW4"/>
<dbReference type="KEGG" id="eke:EK0264_07645"/>
<dbReference type="NCBIfam" id="TIGR01466">
    <property type="entry name" value="cobJ_cbiH"/>
    <property type="match status" value="1"/>
</dbReference>
<dbReference type="InterPro" id="IPR006363">
    <property type="entry name" value="Cbl_synth_CobJ/CibH_dom"/>
</dbReference>
<evidence type="ECO:0000256" key="2">
    <source>
        <dbReference type="ARBA" id="ARBA00005879"/>
    </source>
</evidence>
<dbReference type="InterPro" id="IPR003043">
    <property type="entry name" value="Uropor_MeTrfase_CS"/>
</dbReference>
<evidence type="ECO:0000256" key="6">
    <source>
        <dbReference type="ARBA" id="ARBA00022691"/>
    </source>
</evidence>
<dbReference type="InterPro" id="IPR051810">
    <property type="entry name" value="Precorrin_MeTrfase"/>
</dbReference>
<dbReference type="EC" id="2.1.1.130" evidence="9"/>
<dbReference type="Gene3D" id="3.30.950.10">
    <property type="entry name" value="Methyltransferase, Cobalt-precorrin-4 Transmethylase, Domain 2"/>
    <property type="match status" value="2"/>
</dbReference>
<dbReference type="GO" id="GO:0030788">
    <property type="term" value="F:precorrin-2 C20-methyltransferase activity"/>
    <property type="evidence" value="ECO:0007669"/>
    <property type="project" value="UniProtKB-EC"/>
</dbReference>
<feature type="domain" description="Tetrapyrrole methylase" evidence="8">
    <location>
        <begin position="266"/>
        <end position="473"/>
    </location>
</feature>
<dbReference type="InParanoid" id="A0A7L4YMW4"/>
<keyword evidence="4 7" id="KW-0489">Methyltransferase</keyword>
<name>A0A7L4YMW4_9ACTN</name>
<evidence type="ECO:0000256" key="3">
    <source>
        <dbReference type="ARBA" id="ARBA00022573"/>
    </source>
</evidence>
<feature type="domain" description="Tetrapyrrole methylase" evidence="8">
    <location>
        <begin position="8"/>
        <end position="220"/>
    </location>
</feature>
<sequence>MSAKAKGTVYGVGVGPGDPELVTVKAVKALESADVVAYYSGTQKRSIARSIAAPYLRDGVVEELLAYPVTTGTTDHPRGYFGAMDDFYDESAARIADHLDQGRTVAILAEGDPLFYSSFMYLHDRLAPSYDVQIIPGITSISGSSAVAAQAISRHEDVLTVLPGTLPKHELARRLADTEAAVIMKLGRSYPAVIEALREAGRLDEAIYVERATHASQRVAPAAHVDPASVPYFSQIIVPGIDRRADSAGRAEPTPAEVTRTSGGHVWVVGLGPGPERWMTPEASDVLARVGHVIGYSPYVARVPQREGLRRHASGNTVEVDRARLALDLAVRGEQVAVVSGGDVGVFGMASAVFEAADDPAYAEIPVTVLPAVTAASAVAALAGAPLGADFAMLSLSDRLKPWEVVEQRLRALGAAGLVIAIYNPRSSARPDQLHRAKQALMAVRDGGVPVIIGRDVGRPEQSLTVTTLAELDPEQVDMKCLVIVGSEATSTTPAGRVWSARFVR</sequence>
<evidence type="ECO:0000256" key="1">
    <source>
        <dbReference type="ARBA" id="ARBA00004953"/>
    </source>
</evidence>
<comment type="pathway">
    <text evidence="1">Cofactor biosynthesis; adenosylcobalamin biosynthesis.</text>
</comment>
<dbReference type="Gene3D" id="3.40.1010.10">
    <property type="entry name" value="Cobalt-precorrin-4 Transmethylase, Domain 1"/>
    <property type="match status" value="2"/>
</dbReference>
<dbReference type="PANTHER" id="PTHR47036">
    <property type="entry name" value="COBALT-FACTOR III C(17)-METHYLTRANSFERASE-RELATED"/>
    <property type="match status" value="1"/>
</dbReference>
<dbReference type="InterPro" id="IPR000878">
    <property type="entry name" value="4pyrrol_Mease"/>
</dbReference>
<dbReference type="NCBIfam" id="TIGR01467">
    <property type="entry name" value="cobI_cbiL"/>
    <property type="match status" value="1"/>
</dbReference>
<keyword evidence="6" id="KW-0949">S-adenosyl-L-methionine</keyword>
<keyword evidence="5 7" id="KW-0808">Transferase</keyword>
<dbReference type="PANTHER" id="PTHR47036:SF1">
    <property type="entry name" value="COBALT-FACTOR III C(17)-METHYLTRANSFERASE-RELATED"/>
    <property type="match status" value="1"/>
</dbReference>
<gene>
    <name evidence="9" type="ORF">EK0264_07645</name>
</gene>
<keyword evidence="3" id="KW-0169">Cobalamin biosynthesis</keyword>
<dbReference type="NCBIfam" id="NF004647">
    <property type="entry name" value="PRK05990.1"/>
    <property type="match status" value="1"/>
</dbReference>
<evidence type="ECO:0000313" key="10">
    <source>
        <dbReference type="Proteomes" id="UP000463857"/>
    </source>
</evidence>
<keyword evidence="10" id="KW-1185">Reference proteome</keyword>
<dbReference type="GO" id="GO:0032259">
    <property type="term" value="P:methylation"/>
    <property type="evidence" value="ECO:0007669"/>
    <property type="project" value="UniProtKB-KW"/>
</dbReference>
<dbReference type="CDD" id="cd11645">
    <property type="entry name" value="Precorrin_2_C20_MT"/>
    <property type="match status" value="1"/>
</dbReference>
<dbReference type="SUPFAM" id="SSF53790">
    <property type="entry name" value="Tetrapyrrole methylase"/>
    <property type="match status" value="2"/>
</dbReference>
<evidence type="ECO:0000256" key="5">
    <source>
        <dbReference type="ARBA" id="ARBA00022679"/>
    </source>
</evidence>
<evidence type="ECO:0000259" key="8">
    <source>
        <dbReference type="Pfam" id="PF00590"/>
    </source>
</evidence>
<dbReference type="OrthoDB" id="9804789at2"/>
<dbReference type="UniPathway" id="UPA00148"/>
<dbReference type="RefSeq" id="WP_159544365.1">
    <property type="nucleotide sequence ID" value="NZ_CP047156.1"/>
</dbReference>
<dbReference type="Pfam" id="PF00590">
    <property type="entry name" value="TP_methylase"/>
    <property type="match status" value="2"/>
</dbReference>
<dbReference type="InterPro" id="IPR035996">
    <property type="entry name" value="4pyrrol_Methylase_sf"/>
</dbReference>
<reference evidence="9 10" key="1">
    <citation type="journal article" date="2018" name="Int. J. Syst. Evol. Microbiol.">
        <title>Epidermidibacterium keratini gen. nov., sp. nov., a member of the family Sporichthyaceae, isolated from keratin epidermis.</title>
        <authorList>
            <person name="Lee D.G."/>
            <person name="Trujillo M.E."/>
            <person name="Kang S."/>
            <person name="Nam J.J."/>
            <person name="Kim Y.J."/>
        </authorList>
    </citation>
    <scope>NUCLEOTIDE SEQUENCE [LARGE SCALE GENOMIC DNA]</scope>
    <source>
        <strain evidence="9 10">EPI-7</strain>
    </source>
</reference>
<dbReference type="CDD" id="cd11646">
    <property type="entry name" value="Precorrin_3B_C17_MT"/>
    <property type="match status" value="1"/>
</dbReference>